<dbReference type="AlphaFoldDB" id="A0AAQ5YCR1"/>
<protein>
    <submittedName>
        <fullName evidence="3">Uncharacterized protein</fullName>
    </submittedName>
</protein>
<feature type="chain" id="PRO_5043837592" evidence="2">
    <location>
        <begin position="19"/>
        <end position="107"/>
    </location>
</feature>
<keyword evidence="1" id="KW-0812">Transmembrane</keyword>
<evidence type="ECO:0000256" key="1">
    <source>
        <dbReference type="SAM" id="Phobius"/>
    </source>
</evidence>
<accession>A0AAQ5YCR1</accession>
<keyword evidence="2" id="KW-0732">Signal</keyword>
<keyword evidence="1" id="KW-0472">Membrane</keyword>
<feature type="transmembrane region" description="Helical" evidence="1">
    <location>
        <begin position="28"/>
        <end position="53"/>
    </location>
</feature>
<reference evidence="3 4" key="1">
    <citation type="submission" date="2022-01" db="EMBL/GenBank/DDBJ databases">
        <title>A chromosome-scale genome assembly of the false clownfish, Amphiprion ocellaris.</title>
        <authorList>
            <person name="Ryu T."/>
        </authorList>
    </citation>
    <scope>NUCLEOTIDE SEQUENCE [LARGE SCALE GENOMIC DNA]</scope>
</reference>
<keyword evidence="1" id="KW-1133">Transmembrane helix</keyword>
<keyword evidence="4" id="KW-1185">Reference proteome</keyword>
<evidence type="ECO:0000313" key="4">
    <source>
        <dbReference type="Proteomes" id="UP001501940"/>
    </source>
</evidence>
<name>A0AAQ5YCR1_AMPOC</name>
<feature type="signal peptide" evidence="2">
    <location>
        <begin position="1"/>
        <end position="18"/>
    </location>
</feature>
<dbReference type="Ensembl" id="ENSAOCT00000083642.1">
    <property type="protein sequence ID" value="ENSAOCP00000049631.1"/>
    <property type="gene ID" value="ENSAOCG00000033427.1"/>
</dbReference>
<dbReference type="Proteomes" id="UP001501940">
    <property type="component" value="Chromosome 2"/>
</dbReference>
<sequence length="107" mass="11843">FSLSLSVCFSVCVSLSLCVCVCFSLSVCVFLCVCFCVCVFLSVCVSLCVFLSLSLSVCSKYLSTSALMTERGRPRKCWLSDLRPGGNYSFQSCSLSCIMWRMKGWCQ</sequence>
<reference evidence="3" key="3">
    <citation type="submission" date="2025-09" db="UniProtKB">
        <authorList>
            <consortium name="Ensembl"/>
        </authorList>
    </citation>
    <scope>IDENTIFICATION</scope>
</reference>
<reference evidence="3" key="2">
    <citation type="submission" date="2025-08" db="UniProtKB">
        <authorList>
            <consortium name="Ensembl"/>
        </authorList>
    </citation>
    <scope>IDENTIFICATION</scope>
</reference>
<proteinExistence type="predicted"/>
<organism evidence="3 4">
    <name type="scientific">Amphiprion ocellaris</name>
    <name type="common">Clown anemonefish</name>
    <dbReference type="NCBI Taxonomy" id="80972"/>
    <lineage>
        <taxon>Eukaryota</taxon>
        <taxon>Metazoa</taxon>
        <taxon>Chordata</taxon>
        <taxon>Craniata</taxon>
        <taxon>Vertebrata</taxon>
        <taxon>Euteleostomi</taxon>
        <taxon>Actinopterygii</taxon>
        <taxon>Neopterygii</taxon>
        <taxon>Teleostei</taxon>
        <taxon>Neoteleostei</taxon>
        <taxon>Acanthomorphata</taxon>
        <taxon>Ovalentaria</taxon>
        <taxon>Pomacentridae</taxon>
        <taxon>Amphiprion</taxon>
    </lineage>
</organism>
<evidence type="ECO:0000256" key="2">
    <source>
        <dbReference type="SAM" id="SignalP"/>
    </source>
</evidence>
<evidence type="ECO:0000313" key="3">
    <source>
        <dbReference type="Ensembl" id="ENSAOCP00000049631.1"/>
    </source>
</evidence>